<proteinExistence type="predicted"/>
<gene>
    <name evidence="1" type="ORF">DVH24_015773</name>
</gene>
<dbReference type="Proteomes" id="UP000290289">
    <property type="component" value="Chromosome 16"/>
</dbReference>
<accession>A0A498HPP4</accession>
<protein>
    <submittedName>
        <fullName evidence="1">Uncharacterized protein</fullName>
    </submittedName>
</protein>
<sequence length="62" mass="7493">MEFEGKFEMMKSKRNVHQCWTRGQLSFLMVYEEEIEIFLLDTSRAKIVFFTMLLKKVIEKLA</sequence>
<evidence type="ECO:0000313" key="2">
    <source>
        <dbReference type="Proteomes" id="UP000290289"/>
    </source>
</evidence>
<dbReference type="AlphaFoldDB" id="A0A498HPP4"/>
<dbReference type="EMBL" id="RDQH01000342">
    <property type="protein sequence ID" value="RXH71151.1"/>
    <property type="molecule type" value="Genomic_DNA"/>
</dbReference>
<comment type="caution">
    <text evidence="1">The sequence shown here is derived from an EMBL/GenBank/DDBJ whole genome shotgun (WGS) entry which is preliminary data.</text>
</comment>
<organism evidence="1 2">
    <name type="scientific">Malus domestica</name>
    <name type="common">Apple</name>
    <name type="synonym">Pyrus malus</name>
    <dbReference type="NCBI Taxonomy" id="3750"/>
    <lineage>
        <taxon>Eukaryota</taxon>
        <taxon>Viridiplantae</taxon>
        <taxon>Streptophyta</taxon>
        <taxon>Embryophyta</taxon>
        <taxon>Tracheophyta</taxon>
        <taxon>Spermatophyta</taxon>
        <taxon>Magnoliopsida</taxon>
        <taxon>eudicotyledons</taxon>
        <taxon>Gunneridae</taxon>
        <taxon>Pentapetalae</taxon>
        <taxon>rosids</taxon>
        <taxon>fabids</taxon>
        <taxon>Rosales</taxon>
        <taxon>Rosaceae</taxon>
        <taxon>Amygdaloideae</taxon>
        <taxon>Maleae</taxon>
        <taxon>Malus</taxon>
    </lineage>
</organism>
<keyword evidence="2" id="KW-1185">Reference proteome</keyword>
<name>A0A498HPP4_MALDO</name>
<reference evidence="1 2" key="1">
    <citation type="submission" date="2018-10" db="EMBL/GenBank/DDBJ databases">
        <title>A high-quality apple genome assembly.</title>
        <authorList>
            <person name="Hu J."/>
        </authorList>
    </citation>
    <scope>NUCLEOTIDE SEQUENCE [LARGE SCALE GENOMIC DNA]</scope>
    <source>
        <strain evidence="2">cv. HFTH1</strain>
        <tissue evidence="1">Young leaf</tissue>
    </source>
</reference>
<evidence type="ECO:0000313" key="1">
    <source>
        <dbReference type="EMBL" id="RXH71151.1"/>
    </source>
</evidence>